<name>G4T982_SERID</name>
<dbReference type="InParanoid" id="G4T982"/>
<dbReference type="Proteomes" id="UP000007148">
    <property type="component" value="Unassembled WGS sequence"/>
</dbReference>
<dbReference type="Gene3D" id="3.20.20.330">
    <property type="entry name" value="Homocysteine-binding-like domain"/>
    <property type="match status" value="1"/>
</dbReference>
<dbReference type="GO" id="GO:0046872">
    <property type="term" value="F:metal ion binding"/>
    <property type="evidence" value="ECO:0007669"/>
    <property type="project" value="UniProtKB-KW"/>
</dbReference>
<evidence type="ECO:0000313" key="7">
    <source>
        <dbReference type="EMBL" id="CCA67856.1"/>
    </source>
</evidence>
<dbReference type="AlphaFoldDB" id="G4T982"/>
<dbReference type="PANTHER" id="PTHR46015:SF1">
    <property type="entry name" value="HOMOCYSTEINE S-METHYLTRANSFERASE-LIKE ISOFORM 1"/>
    <property type="match status" value="1"/>
</dbReference>
<dbReference type="STRING" id="1109443.G4T982"/>
<dbReference type="OMA" id="QDERHGH"/>
<dbReference type="HOGENOM" id="CLU_1267334_0_0_1"/>
<reference evidence="7 8" key="1">
    <citation type="journal article" date="2011" name="PLoS Pathog.">
        <title>Endophytic Life Strategies Decoded by Genome and Transcriptome Analyses of the Mutualistic Root Symbiont Piriformospora indica.</title>
        <authorList>
            <person name="Zuccaro A."/>
            <person name="Lahrmann U."/>
            <person name="Guldener U."/>
            <person name="Langen G."/>
            <person name="Pfiffi S."/>
            <person name="Biedenkopf D."/>
            <person name="Wong P."/>
            <person name="Samans B."/>
            <person name="Grimm C."/>
            <person name="Basiewicz M."/>
            <person name="Murat C."/>
            <person name="Martin F."/>
            <person name="Kogel K.H."/>
        </authorList>
    </citation>
    <scope>NUCLEOTIDE SEQUENCE [LARGE SCALE GENOMIC DNA]</scope>
    <source>
        <strain evidence="7 8">DSM 11827</strain>
    </source>
</reference>
<dbReference type="Pfam" id="PF02574">
    <property type="entry name" value="S-methyl_trans"/>
    <property type="match status" value="1"/>
</dbReference>
<feature type="domain" description="Hcy-binding" evidence="6">
    <location>
        <begin position="1"/>
        <end position="218"/>
    </location>
</feature>
<evidence type="ECO:0000256" key="1">
    <source>
        <dbReference type="ARBA" id="ARBA00022603"/>
    </source>
</evidence>
<protein>
    <recommendedName>
        <fullName evidence="6">Hcy-binding domain-containing protein</fullName>
    </recommendedName>
</protein>
<dbReference type="InterPro" id="IPR051486">
    <property type="entry name" value="Hcy_S-methyltransferase"/>
</dbReference>
<comment type="caution">
    <text evidence="7">The sequence shown here is derived from an EMBL/GenBank/DDBJ whole genome shotgun (WGS) entry which is preliminary data.</text>
</comment>
<organism evidence="7 8">
    <name type="scientific">Serendipita indica (strain DSM 11827)</name>
    <name type="common">Root endophyte fungus</name>
    <name type="synonym">Piriformospora indica</name>
    <dbReference type="NCBI Taxonomy" id="1109443"/>
    <lineage>
        <taxon>Eukaryota</taxon>
        <taxon>Fungi</taxon>
        <taxon>Dikarya</taxon>
        <taxon>Basidiomycota</taxon>
        <taxon>Agaricomycotina</taxon>
        <taxon>Agaricomycetes</taxon>
        <taxon>Sebacinales</taxon>
        <taxon>Serendipitaceae</taxon>
        <taxon>Serendipita</taxon>
    </lineage>
</organism>
<dbReference type="OrthoDB" id="261426at2759"/>
<keyword evidence="2" id="KW-0808">Transferase</keyword>
<dbReference type="EMBL" id="CAFZ01000021">
    <property type="protein sequence ID" value="CCA67856.1"/>
    <property type="molecule type" value="Genomic_DNA"/>
</dbReference>
<evidence type="ECO:0000259" key="6">
    <source>
        <dbReference type="PROSITE" id="PS50970"/>
    </source>
</evidence>
<keyword evidence="1" id="KW-0489">Methyltransferase</keyword>
<dbReference type="SUPFAM" id="SSF82282">
    <property type="entry name" value="Homocysteine S-methyltransferase"/>
    <property type="match status" value="1"/>
</dbReference>
<dbReference type="GO" id="GO:0032259">
    <property type="term" value="P:methylation"/>
    <property type="evidence" value="ECO:0007669"/>
    <property type="project" value="UniProtKB-KW"/>
</dbReference>
<dbReference type="GO" id="GO:0009086">
    <property type="term" value="P:methionine biosynthetic process"/>
    <property type="evidence" value="ECO:0007669"/>
    <property type="project" value="TreeGrafter"/>
</dbReference>
<evidence type="ECO:0000313" key="8">
    <source>
        <dbReference type="Proteomes" id="UP000007148"/>
    </source>
</evidence>
<proteinExistence type="predicted"/>
<dbReference type="PROSITE" id="PS50970">
    <property type="entry name" value="HCY"/>
    <property type="match status" value="1"/>
</dbReference>
<evidence type="ECO:0000256" key="3">
    <source>
        <dbReference type="ARBA" id="ARBA00022723"/>
    </source>
</evidence>
<dbReference type="GO" id="GO:0033528">
    <property type="term" value="P:S-methylmethionine cycle"/>
    <property type="evidence" value="ECO:0007669"/>
    <property type="project" value="TreeGrafter"/>
</dbReference>
<dbReference type="eggNOG" id="KOG1579">
    <property type="taxonomic scope" value="Eukaryota"/>
</dbReference>
<comment type="caution">
    <text evidence="5">Lacks conserved residue(s) required for the propagation of feature annotation.</text>
</comment>
<keyword evidence="4" id="KW-0862">Zinc</keyword>
<evidence type="ECO:0000256" key="5">
    <source>
        <dbReference type="PROSITE-ProRule" id="PRU00333"/>
    </source>
</evidence>
<accession>G4T982</accession>
<gene>
    <name evidence="7" type="ORF">PIIN_01680</name>
</gene>
<keyword evidence="8" id="KW-1185">Reference proteome</keyword>
<evidence type="ECO:0000256" key="2">
    <source>
        <dbReference type="ARBA" id="ARBA00022679"/>
    </source>
</evidence>
<dbReference type="InterPro" id="IPR036589">
    <property type="entry name" value="HCY_dom_sf"/>
</dbReference>
<sequence length="218" mass="23838">MDGAMASELERYGVEMPKDATPNLWSSNALLSDIESVKRVHASYLHAGAKVLSTCTYQLTLQAAGSEQKARILMKRAINALHEATRAYNMVNERLLSLGPAATIHPSGAEYSGEYRGPFDPKSATSTAALTDFHLSRLRLVEREDWDKLDGILFETVPLVTELDAIRAAVGHFQIESPTFSKPIYISMVFPNGRLPEWPQSVSVVDGMASIPSCAGSR</sequence>
<dbReference type="InterPro" id="IPR003726">
    <property type="entry name" value="HCY_dom"/>
</dbReference>
<keyword evidence="3" id="KW-0479">Metal-binding</keyword>
<evidence type="ECO:0000256" key="4">
    <source>
        <dbReference type="ARBA" id="ARBA00022833"/>
    </source>
</evidence>
<dbReference type="GO" id="GO:0008898">
    <property type="term" value="F:S-adenosylmethionine-homocysteine S-methyltransferase activity"/>
    <property type="evidence" value="ECO:0007669"/>
    <property type="project" value="TreeGrafter"/>
</dbReference>
<dbReference type="PANTHER" id="PTHR46015">
    <property type="entry name" value="ZGC:172121"/>
    <property type="match status" value="1"/>
</dbReference>